<name>A0A0W0EWJ2_MONRR</name>
<gene>
    <name evidence="11" type="ORF">WG66_18974</name>
</gene>
<dbReference type="AlphaFoldDB" id="A0A0W0EWJ2"/>
<feature type="domain" description="Alpha-carbonic anhydrase" evidence="10">
    <location>
        <begin position="42"/>
        <end position="273"/>
    </location>
</feature>
<dbReference type="InterPro" id="IPR036398">
    <property type="entry name" value="CA_dom_sf"/>
</dbReference>
<dbReference type="InterPro" id="IPR023561">
    <property type="entry name" value="Carbonic_anhydrase_a-class"/>
</dbReference>
<evidence type="ECO:0000256" key="1">
    <source>
        <dbReference type="ARBA" id="ARBA00001947"/>
    </source>
</evidence>
<keyword evidence="6 9" id="KW-0862">Zinc</keyword>
<comment type="similarity">
    <text evidence="3 9">Belongs to the alpha-carbonic anhydrase family.</text>
</comment>
<dbReference type="SMART" id="SM01057">
    <property type="entry name" value="Carb_anhydrase"/>
    <property type="match status" value="1"/>
</dbReference>
<sequence length="284" mass="30529">MVRPTAVFSLILTSVFVPANANCLYGTSLLPRQVESGRATVSSFEYNGEKGPIGWAGLSPDNSACHLGRNQSPIALNGSIPEASSPVNVSFPTVDEAVIENIGSTLDVVVNGTTTFEGKSYAHQQFHFHTPSEHHIEGEYFPLEMHMVHEASDGSFLVLGLLFELTEDASTTDLLSSVIERLDEASEPGAVSSTGPLDFTELSSVMQTKPLFQYSGSLTTPPCREGINFLIAKEPLPLNVKTYKALKKVMGFNARYVQNTLGSINLLEMAASQFGCAVNSSSGY</sequence>
<comment type="function">
    <text evidence="2 9">Reversible hydration of carbon dioxide.</text>
</comment>
<dbReference type="eggNOG" id="KOG0382">
    <property type="taxonomic scope" value="Eukaryota"/>
</dbReference>
<comment type="cofactor">
    <cofactor evidence="1 9">
        <name>Zn(2+)</name>
        <dbReference type="ChEBI" id="CHEBI:29105"/>
    </cofactor>
</comment>
<dbReference type="EC" id="4.2.1.1" evidence="4 9"/>
<keyword evidence="5 9" id="KW-0479">Metal-binding</keyword>
<proteinExistence type="inferred from homology"/>
<dbReference type="SUPFAM" id="SSF51069">
    <property type="entry name" value="Carbonic anhydrase"/>
    <property type="match status" value="1"/>
</dbReference>
<evidence type="ECO:0000256" key="9">
    <source>
        <dbReference type="RuleBase" id="RU367011"/>
    </source>
</evidence>
<dbReference type="GO" id="GO:0004089">
    <property type="term" value="F:carbonate dehydratase activity"/>
    <property type="evidence" value="ECO:0007669"/>
    <property type="project" value="UniProtKB-UniRule"/>
</dbReference>
<feature type="chain" id="PRO_5025099003" description="Carbonic anhydrase" evidence="9">
    <location>
        <begin position="22"/>
        <end position="284"/>
    </location>
</feature>
<reference evidence="11 12" key="1">
    <citation type="submission" date="2015-12" db="EMBL/GenBank/DDBJ databases">
        <title>Draft genome sequence of Moniliophthora roreri, the causal agent of frosty pod rot of cacao.</title>
        <authorList>
            <person name="Aime M.C."/>
            <person name="Diaz-Valderrama J.R."/>
            <person name="Kijpornyongpan T."/>
            <person name="Phillips-Mora W."/>
        </authorList>
    </citation>
    <scope>NUCLEOTIDE SEQUENCE [LARGE SCALE GENOMIC DNA]</scope>
    <source>
        <strain evidence="11 12">MCA 2952</strain>
    </source>
</reference>
<dbReference type="PANTHER" id="PTHR18952">
    <property type="entry name" value="CARBONIC ANHYDRASE"/>
    <property type="match status" value="1"/>
</dbReference>
<dbReference type="InterPro" id="IPR041891">
    <property type="entry name" value="Alpha_CA_prokaryot-like"/>
</dbReference>
<organism evidence="11 12">
    <name type="scientific">Moniliophthora roreri</name>
    <name type="common">Frosty pod rot fungus</name>
    <name type="synonym">Monilia roreri</name>
    <dbReference type="NCBI Taxonomy" id="221103"/>
    <lineage>
        <taxon>Eukaryota</taxon>
        <taxon>Fungi</taxon>
        <taxon>Dikarya</taxon>
        <taxon>Basidiomycota</taxon>
        <taxon>Agaricomycotina</taxon>
        <taxon>Agaricomycetes</taxon>
        <taxon>Agaricomycetidae</taxon>
        <taxon>Agaricales</taxon>
        <taxon>Marasmiineae</taxon>
        <taxon>Marasmiaceae</taxon>
        <taxon>Moniliophthora</taxon>
    </lineage>
</organism>
<dbReference type="Gene3D" id="3.10.200.10">
    <property type="entry name" value="Alpha carbonic anhydrase"/>
    <property type="match status" value="1"/>
</dbReference>
<dbReference type="PROSITE" id="PS51144">
    <property type="entry name" value="ALPHA_CA_2"/>
    <property type="match status" value="1"/>
</dbReference>
<evidence type="ECO:0000256" key="6">
    <source>
        <dbReference type="ARBA" id="ARBA00022833"/>
    </source>
</evidence>
<evidence type="ECO:0000313" key="11">
    <source>
        <dbReference type="EMBL" id="KTB28444.1"/>
    </source>
</evidence>
<accession>A0A0W0EWJ2</accession>
<dbReference type="Proteomes" id="UP000054988">
    <property type="component" value="Unassembled WGS sequence"/>
</dbReference>
<evidence type="ECO:0000256" key="5">
    <source>
        <dbReference type="ARBA" id="ARBA00022723"/>
    </source>
</evidence>
<evidence type="ECO:0000256" key="4">
    <source>
        <dbReference type="ARBA" id="ARBA00012925"/>
    </source>
</evidence>
<dbReference type="EMBL" id="LATX01002477">
    <property type="protein sequence ID" value="KTB28444.1"/>
    <property type="molecule type" value="Genomic_DNA"/>
</dbReference>
<dbReference type="PROSITE" id="PS00162">
    <property type="entry name" value="ALPHA_CA_1"/>
    <property type="match status" value="1"/>
</dbReference>
<dbReference type="GO" id="GO:0008270">
    <property type="term" value="F:zinc ion binding"/>
    <property type="evidence" value="ECO:0007669"/>
    <property type="project" value="UniProtKB-UniRule"/>
</dbReference>
<keyword evidence="7 9" id="KW-0456">Lyase</keyword>
<evidence type="ECO:0000256" key="8">
    <source>
        <dbReference type="ARBA" id="ARBA00048348"/>
    </source>
</evidence>
<evidence type="ECO:0000256" key="2">
    <source>
        <dbReference type="ARBA" id="ARBA00002904"/>
    </source>
</evidence>
<evidence type="ECO:0000256" key="7">
    <source>
        <dbReference type="ARBA" id="ARBA00023239"/>
    </source>
</evidence>
<keyword evidence="9" id="KW-0732">Signal</keyword>
<feature type="signal peptide" evidence="9">
    <location>
        <begin position="1"/>
        <end position="21"/>
    </location>
</feature>
<protein>
    <recommendedName>
        <fullName evidence="4 9">Carbonic anhydrase</fullName>
        <ecNumber evidence="4 9">4.2.1.1</ecNumber>
    </recommendedName>
</protein>
<comment type="catalytic activity">
    <reaction evidence="8 9">
        <text>hydrogencarbonate + H(+) = CO2 + H2O</text>
        <dbReference type="Rhea" id="RHEA:10748"/>
        <dbReference type="ChEBI" id="CHEBI:15377"/>
        <dbReference type="ChEBI" id="CHEBI:15378"/>
        <dbReference type="ChEBI" id="CHEBI:16526"/>
        <dbReference type="ChEBI" id="CHEBI:17544"/>
        <dbReference type="EC" id="4.2.1.1"/>
    </reaction>
</comment>
<dbReference type="InterPro" id="IPR001148">
    <property type="entry name" value="CA_dom"/>
</dbReference>
<dbReference type="InterPro" id="IPR018338">
    <property type="entry name" value="Carbonic_anhydrase_a-class_CS"/>
</dbReference>
<dbReference type="Pfam" id="PF00194">
    <property type="entry name" value="Carb_anhydrase"/>
    <property type="match status" value="1"/>
</dbReference>
<dbReference type="PANTHER" id="PTHR18952:SF265">
    <property type="entry name" value="CARBONIC ANHYDRASE"/>
    <property type="match status" value="1"/>
</dbReference>
<dbReference type="CDD" id="cd03124">
    <property type="entry name" value="alpha_CA_prokaryotic_like"/>
    <property type="match status" value="1"/>
</dbReference>
<comment type="caution">
    <text evidence="11">The sequence shown here is derived from an EMBL/GenBank/DDBJ whole genome shotgun (WGS) entry which is preliminary data.</text>
</comment>
<evidence type="ECO:0000259" key="10">
    <source>
        <dbReference type="PROSITE" id="PS51144"/>
    </source>
</evidence>
<evidence type="ECO:0000256" key="3">
    <source>
        <dbReference type="ARBA" id="ARBA00010718"/>
    </source>
</evidence>
<evidence type="ECO:0000313" key="12">
    <source>
        <dbReference type="Proteomes" id="UP000054988"/>
    </source>
</evidence>